<dbReference type="EMBL" id="JBHTMX010000005">
    <property type="protein sequence ID" value="MFD1330704.1"/>
    <property type="molecule type" value="Genomic_DNA"/>
</dbReference>
<reference evidence="2" key="1">
    <citation type="journal article" date="2019" name="Int. J. Syst. Evol. Microbiol.">
        <title>The Global Catalogue of Microorganisms (GCM) 10K type strain sequencing project: providing services to taxonomists for standard genome sequencing and annotation.</title>
        <authorList>
            <consortium name="The Broad Institute Genomics Platform"/>
            <consortium name="The Broad Institute Genome Sequencing Center for Infectious Disease"/>
            <person name="Wu L."/>
            <person name="Ma J."/>
        </authorList>
    </citation>
    <scope>NUCLEOTIDE SEQUENCE [LARGE SCALE GENOMIC DNA]</scope>
    <source>
        <strain evidence="2">CCUG 61696</strain>
    </source>
</reference>
<organism evidence="1 2">
    <name type="scientific">Methylopila musalis</name>
    <dbReference type="NCBI Taxonomy" id="1134781"/>
    <lineage>
        <taxon>Bacteria</taxon>
        <taxon>Pseudomonadati</taxon>
        <taxon>Pseudomonadota</taxon>
        <taxon>Alphaproteobacteria</taxon>
        <taxon>Hyphomicrobiales</taxon>
        <taxon>Methylopilaceae</taxon>
        <taxon>Methylopila</taxon>
    </lineage>
</organism>
<sequence length="79" mass="8641">MKMTREAGAAGAVEELFQDEPLAAEAAKIEWLIERAHGDPRAAIGELLVRLAEVERARAAAEAAASLGYRRRLQPERQS</sequence>
<keyword evidence="2" id="KW-1185">Reference proteome</keyword>
<dbReference type="Proteomes" id="UP001597171">
    <property type="component" value="Unassembled WGS sequence"/>
</dbReference>
<gene>
    <name evidence="1" type="ORF">ACFQ4O_01685</name>
</gene>
<protein>
    <submittedName>
        <fullName evidence="1">Uncharacterized protein</fullName>
    </submittedName>
</protein>
<comment type="caution">
    <text evidence="1">The sequence shown here is derived from an EMBL/GenBank/DDBJ whole genome shotgun (WGS) entry which is preliminary data.</text>
</comment>
<evidence type="ECO:0000313" key="1">
    <source>
        <dbReference type="EMBL" id="MFD1330704.1"/>
    </source>
</evidence>
<accession>A0ABW3Z360</accession>
<dbReference type="RefSeq" id="WP_378773886.1">
    <property type="nucleotide sequence ID" value="NZ_JBHTMX010000005.1"/>
</dbReference>
<proteinExistence type="predicted"/>
<name>A0ABW3Z360_9HYPH</name>
<evidence type="ECO:0000313" key="2">
    <source>
        <dbReference type="Proteomes" id="UP001597171"/>
    </source>
</evidence>